<dbReference type="OrthoDB" id="9091032at2"/>
<dbReference type="RefSeq" id="WP_141150336.1">
    <property type="nucleotide sequence ID" value="NZ_VHLG01000012.1"/>
</dbReference>
<keyword evidence="2" id="KW-1185">Reference proteome</keyword>
<organism evidence="1 2">
    <name type="scientific">Martelella alba</name>
    <dbReference type="NCBI Taxonomy" id="2590451"/>
    <lineage>
        <taxon>Bacteria</taxon>
        <taxon>Pseudomonadati</taxon>
        <taxon>Pseudomonadota</taxon>
        <taxon>Alphaproteobacteria</taxon>
        <taxon>Hyphomicrobiales</taxon>
        <taxon>Aurantimonadaceae</taxon>
        <taxon>Martelella</taxon>
    </lineage>
</organism>
<evidence type="ECO:0000313" key="2">
    <source>
        <dbReference type="Proteomes" id="UP000318801"/>
    </source>
</evidence>
<proteinExistence type="predicted"/>
<comment type="caution">
    <text evidence="1">The sequence shown here is derived from an EMBL/GenBank/DDBJ whole genome shotgun (WGS) entry which is preliminary data.</text>
</comment>
<dbReference type="EMBL" id="VHLG01000012">
    <property type="protein sequence ID" value="TPW28618.1"/>
    <property type="molecule type" value="Genomic_DNA"/>
</dbReference>
<protein>
    <submittedName>
        <fullName evidence="1">Uncharacterized protein</fullName>
    </submittedName>
</protein>
<dbReference type="AlphaFoldDB" id="A0A506U581"/>
<dbReference type="Proteomes" id="UP000318801">
    <property type="component" value="Unassembled WGS sequence"/>
</dbReference>
<evidence type="ECO:0000313" key="1">
    <source>
        <dbReference type="EMBL" id="TPW28618.1"/>
    </source>
</evidence>
<gene>
    <name evidence="1" type="ORF">FJU08_17600</name>
</gene>
<name>A0A506U581_9HYPH</name>
<accession>A0A506U581</accession>
<sequence>MTAGVEIRNESGILQLDQTYGVYKLVDARTIATDGSSSIVSGAAFYGSTFSYTVTAADSAIVCVRPVSGGACVNAVIASNGDGTVTVSGAIGSGAQGAKTAALYLFDASPYTHSADNYGLEVFDDQGRSVFHSSDRILRLSQTFVSGRDMAILPVKPAVAVRDFAQQGLWYYWGAWYLTGDSSAPVSVYQYPVAPVAGSVSSASDPDVSYLLADVTNYL</sequence>
<reference evidence="1 2" key="1">
    <citation type="submission" date="2019-06" db="EMBL/GenBank/DDBJ databases">
        <authorList>
            <person name="Li M."/>
        </authorList>
    </citation>
    <scope>NUCLEOTIDE SEQUENCE [LARGE SCALE GENOMIC DNA]</scope>
    <source>
        <strain evidence="1 2">BGMRC2036</strain>
    </source>
</reference>